<evidence type="ECO:0000256" key="1">
    <source>
        <dbReference type="ARBA" id="ARBA00004141"/>
    </source>
</evidence>
<dbReference type="AlphaFoldDB" id="D7FGP3"/>
<keyword evidence="2 5" id="KW-0812">Transmembrane</keyword>
<accession>D7FGP3</accession>
<dbReference type="EMBL" id="FN649760">
    <property type="protein sequence ID" value="CBJ34106.1"/>
    <property type="molecule type" value="Genomic_DNA"/>
</dbReference>
<evidence type="ECO:0000313" key="6">
    <source>
        <dbReference type="EMBL" id="CBJ34106.1"/>
    </source>
</evidence>
<organism evidence="6 7">
    <name type="scientific">Ectocarpus siliculosus</name>
    <name type="common">Brown alga</name>
    <name type="synonym">Conferva siliculosa</name>
    <dbReference type="NCBI Taxonomy" id="2880"/>
    <lineage>
        <taxon>Eukaryota</taxon>
        <taxon>Sar</taxon>
        <taxon>Stramenopiles</taxon>
        <taxon>Ochrophyta</taxon>
        <taxon>PX clade</taxon>
        <taxon>Phaeophyceae</taxon>
        <taxon>Ectocarpales</taxon>
        <taxon>Ectocarpaceae</taxon>
        <taxon>Ectocarpus</taxon>
    </lineage>
</organism>
<dbReference type="GO" id="GO:0006882">
    <property type="term" value="P:intracellular zinc ion homeostasis"/>
    <property type="evidence" value="ECO:0007669"/>
    <property type="project" value="TreeGrafter"/>
</dbReference>
<evidence type="ECO:0000256" key="2">
    <source>
        <dbReference type="ARBA" id="ARBA00022692"/>
    </source>
</evidence>
<feature type="transmembrane region" description="Helical" evidence="5">
    <location>
        <begin position="7"/>
        <end position="26"/>
    </location>
</feature>
<evidence type="ECO:0000256" key="5">
    <source>
        <dbReference type="SAM" id="Phobius"/>
    </source>
</evidence>
<proteinExistence type="predicted"/>
<dbReference type="Pfam" id="PF02535">
    <property type="entry name" value="Zip"/>
    <property type="match status" value="1"/>
</dbReference>
<dbReference type="GO" id="GO:0005385">
    <property type="term" value="F:zinc ion transmembrane transporter activity"/>
    <property type="evidence" value="ECO:0007669"/>
    <property type="project" value="TreeGrafter"/>
</dbReference>
<comment type="subcellular location">
    <subcellularLocation>
        <location evidence="1">Membrane</location>
        <topology evidence="1">Multi-pass membrane protein</topology>
    </subcellularLocation>
</comment>
<keyword evidence="4 5" id="KW-0472">Membrane</keyword>
<dbReference type="GO" id="GO:0016020">
    <property type="term" value="C:membrane"/>
    <property type="evidence" value="ECO:0007669"/>
    <property type="project" value="UniProtKB-SubCell"/>
</dbReference>
<evidence type="ECO:0000313" key="7">
    <source>
        <dbReference type="Proteomes" id="UP000002630"/>
    </source>
</evidence>
<feature type="transmembrane region" description="Helical" evidence="5">
    <location>
        <begin position="38"/>
        <end position="58"/>
    </location>
</feature>
<evidence type="ECO:0000256" key="3">
    <source>
        <dbReference type="ARBA" id="ARBA00022989"/>
    </source>
</evidence>
<dbReference type="PANTHER" id="PTHR16950:SF16">
    <property type="entry name" value="ZINC TRANSPORTER ZIP13"/>
    <property type="match status" value="1"/>
</dbReference>
<sequence length="69" mass="7339">MAHPWRDAAIATGLISSVPTMVLPFIPESATKPGSAVQRILLCFAVGGMMGDVFLHLLPHLLTGHKSKC</sequence>
<dbReference type="InParanoid" id="D7FGP3"/>
<dbReference type="PANTHER" id="PTHR16950">
    <property type="entry name" value="ZINC TRANSPORTER SLC39A7 HISTIDINE-RICH MEMBRANE PROTEIN KE4"/>
    <property type="match status" value="1"/>
</dbReference>
<dbReference type="OrthoDB" id="200954at2759"/>
<name>D7FGP3_ECTSI</name>
<protein>
    <submittedName>
        <fullName evidence="6">Uncharacterized protein</fullName>
    </submittedName>
</protein>
<dbReference type="Proteomes" id="UP000002630">
    <property type="component" value="Unassembled WGS sequence"/>
</dbReference>
<evidence type="ECO:0000256" key="4">
    <source>
        <dbReference type="ARBA" id="ARBA00023136"/>
    </source>
</evidence>
<reference evidence="6 7" key="1">
    <citation type="journal article" date="2010" name="Nature">
        <title>The Ectocarpus genome and the independent evolution of multicellularity in brown algae.</title>
        <authorList>
            <person name="Cock J.M."/>
            <person name="Sterck L."/>
            <person name="Rouze P."/>
            <person name="Scornet D."/>
            <person name="Allen A.E."/>
            <person name="Amoutzias G."/>
            <person name="Anthouard V."/>
            <person name="Artiguenave F."/>
            <person name="Aury J.M."/>
            <person name="Badger J.H."/>
            <person name="Beszteri B."/>
            <person name="Billiau K."/>
            <person name="Bonnet E."/>
            <person name="Bothwell J.H."/>
            <person name="Bowler C."/>
            <person name="Boyen C."/>
            <person name="Brownlee C."/>
            <person name="Carrano C.J."/>
            <person name="Charrier B."/>
            <person name="Cho G.Y."/>
            <person name="Coelho S.M."/>
            <person name="Collen J."/>
            <person name="Corre E."/>
            <person name="Da Silva C."/>
            <person name="Delage L."/>
            <person name="Delaroque N."/>
            <person name="Dittami S.M."/>
            <person name="Doulbeau S."/>
            <person name="Elias M."/>
            <person name="Farnham G."/>
            <person name="Gachon C.M."/>
            <person name="Gschloessl B."/>
            <person name="Heesch S."/>
            <person name="Jabbari K."/>
            <person name="Jubin C."/>
            <person name="Kawai H."/>
            <person name="Kimura K."/>
            <person name="Kloareg B."/>
            <person name="Kupper F.C."/>
            <person name="Lang D."/>
            <person name="Le Bail A."/>
            <person name="Leblanc C."/>
            <person name="Lerouge P."/>
            <person name="Lohr M."/>
            <person name="Lopez P.J."/>
            <person name="Martens C."/>
            <person name="Maumus F."/>
            <person name="Michel G."/>
            <person name="Miranda-Saavedra D."/>
            <person name="Morales J."/>
            <person name="Moreau H."/>
            <person name="Motomura T."/>
            <person name="Nagasato C."/>
            <person name="Napoli C.A."/>
            <person name="Nelson D.R."/>
            <person name="Nyvall-Collen P."/>
            <person name="Peters A.F."/>
            <person name="Pommier C."/>
            <person name="Potin P."/>
            <person name="Poulain J."/>
            <person name="Quesneville H."/>
            <person name="Read B."/>
            <person name="Rensing S.A."/>
            <person name="Ritter A."/>
            <person name="Rousvoal S."/>
            <person name="Samanta M."/>
            <person name="Samson G."/>
            <person name="Schroeder D.C."/>
            <person name="Segurens B."/>
            <person name="Strittmatter M."/>
            <person name="Tonon T."/>
            <person name="Tregear J.W."/>
            <person name="Valentin K."/>
            <person name="von Dassow P."/>
            <person name="Yamagishi T."/>
            <person name="Van de Peer Y."/>
            <person name="Wincker P."/>
        </authorList>
    </citation>
    <scope>NUCLEOTIDE SEQUENCE [LARGE SCALE GENOMIC DNA]</scope>
    <source>
        <strain evidence="7">Ec32 / CCAP1310/4</strain>
    </source>
</reference>
<keyword evidence="7" id="KW-1185">Reference proteome</keyword>
<dbReference type="InterPro" id="IPR003689">
    <property type="entry name" value="ZIP"/>
</dbReference>
<keyword evidence="3 5" id="KW-1133">Transmembrane helix</keyword>
<gene>
    <name evidence="6" type="ORF">Esi_1003_0002</name>
</gene>